<comment type="caution">
    <text evidence="2">The sequence shown here is derived from an EMBL/GenBank/DDBJ whole genome shotgun (WGS) entry which is preliminary data.</text>
</comment>
<proteinExistence type="predicted"/>
<evidence type="ECO:0000313" key="3">
    <source>
        <dbReference type="Proteomes" id="UP000683360"/>
    </source>
</evidence>
<sequence length="309" mass="35153">MSKGSKMVHGSSLFDRLHLLICFVVIFKGPPTFLLENLKVQYGSYGNLVEVWIQIYNNVELLSSTIRKSDGQNNITSYIDVTRVIGHVVFHGVKIMVLGSKLLFNIRINNMDDFNNYTVKVCNIKWCINMTLELRAIHNNTKSMSSDNSSWQILGSLFGGSLFISLFWNMFCFFKRKKKSGINTLVPLEVQYDEIGDINFTSGNIQGLQNNARESISSMNLPSLEGTSNIITSSEKSSSSNSSEHSQSMSLLNEDGYEHPYQTIDLGSIEIHPYSAIWSNLYQNTTVFPNQITTYFEQKHHPWLIIYNK</sequence>
<evidence type="ECO:0000313" key="2">
    <source>
        <dbReference type="EMBL" id="CAG2195686.1"/>
    </source>
</evidence>
<reference evidence="2" key="1">
    <citation type="submission" date="2021-03" db="EMBL/GenBank/DDBJ databases">
        <authorList>
            <person name="Bekaert M."/>
        </authorList>
    </citation>
    <scope>NUCLEOTIDE SEQUENCE</scope>
</reference>
<keyword evidence="1" id="KW-1133">Transmembrane helix</keyword>
<name>A0A8S3QK34_MYTED</name>
<dbReference type="AlphaFoldDB" id="A0A8S3QK34"/>
<dbReference type="Proteomes" id="UP000683360">
    <property type="component" value="Unassembled WGS sequence"/>
</dbReference>
<keyword evidence="1" id="KW-0472">Membrane</keyword>
<keyword evidence="1" id="KW-0812">Transmembrane</keyword>
<gene>
    <name evidence="2" type="ORF">MEDL_10594</name>
</gene>
<dbReference type="OrthoDB" id="6153593at2759"/>
<accession>A0A8S3QK34</accession>
<dbReference type="EMBL" id="CAJPWZ010000527">
    <property type="protein sequence ID" value="CAG2195686.1"/>
    <property type="molecule type" value="Genomic_DNA"/>
</dbReference>
<organism evidence="2 3">
    <name type="scientific">Mytilus edulis</name>
    <name type="common">Blue mussel</name>
    <dbReference type="NCBI Taxonomy" id="6550"/>
    <lineage>
        <taxon>Eukaryota</taxon>
        <taxon>Metazoa</taxon>
        <taxon>Spiralia</taxon>
        <taxon>Lophotrochozoa</taxon>
        <taxon>Mollusca</taxon>
        <taxon>Bivalvia</taxon>
        <taxon>Autobranchia</taxon>
        <taxon>Pteriomorphia</taxon>
        <taxon>Mytilida</taxon>
        <taxon>Mytiloidea</taxon>
        <taxon>Mytilidae</taxon>
        <taxon>Mytilinae</taxon>
        <taxon>Mytilus</taxon>
    </lineage>
</organism>
<evidence type="ECO:0000256" key="1">
    <source>
        <dbReference type="SAM" id="Phobius"/>
    </source>
</evidence>
<protein>
    <submittedName>
        <fullName evidence="2">Uncharacterized protein</fullName>
    </submittedName>
</protein>
<keyword evidence="3" id="KW-1185">Reference proteome</keyword>
<feature type="transmembrane region" description="Helical" evidence="1">
    <location>
        <begin position="153"/>
        <end position="174"/>
    </location>
</feature>